<evidence type="ECO:0000256" key="1">
    <source>
        <dbReference type="ARBA" id="ARBA00023186"/>
    </source>
</evidence>
<keyword evidence="1" id="KW-0143">Chaperone</keyword>
<dbReference type="SMART" id="SM00271">
    <property type="entry name" value="DnaJ"/>
    <property type="match status" value="1"/>
</dbReference>
<keyword evidence="3" id="KW-1133">Transmembrane helix</keyword>
<keyword evidence="3" id="KW-0472">Membrane</keyword>
<keyword evidence="3" id="KW-0812">Transmembrane</keyword>
<sequence length="460" mass="52527">MRIYLISCFSCVLVVPLFFNLAEIVFDRVQDPDLMYILCATIPAAISALYVYQQRQRINSDDLQFYVKRRLGRSKSFLAHYFTLTGLLVRELCAHQFDFKALEKAKESELQTALMVYKAHGPDDLYAIGNNEQMVINQQVAKLLPLVDNMFSLLALQGEFLALAQRSFMLGLRGQVSLEGEFGHLDRCIKQRGQFFCEYVFTTFVRTIIRALPEDQREDYPVLLDHPLFKAIGSHLLQIDPERINSNYTNRYFKLLTQECFCLQRQAMGGGDCHQHFGHGERAYTFDGTAFSFRGFYNQGANGFQGAQDQGNFGFDFTGGTKESYQSSSSYYYRDSYQDAYNRQEAEAEAGAKGERQQSGAWSGAYTHSQSTNSAPETKLQKAYRTLGLNDQASLLQVKKQYRKLVFKHHPDHIKDYMAMDEAHKAAITRRLQEIVQAYTYIICVCTRDDESTMTPAAAS</sequence>
<feature type="domain" description="J" evidence="4">
    <location>
        <begin position="382"/>
        <end position="455"/>
    </location>
</feature>
<reference evidence="5" key="1">
    <citation type="journal article" date="2021" name="PeerJ">
        <title>Extensive microbial diversity within the chicken gut microbiome revealed by metagenomics and culture.</title>
        <authorList>
            <person name="Gilroy R."/>
            <person name="Ravi A."/>
            <person name="Getino M."/>
            <person name="Pursley I."/>
            <person name="Horton D.L."/>
            <person name="Alikhan N.F."/>
            <person name="Baker D."/>
            <person name="Gharbi K."/>
            <person name="Hall N."/>
            <person name="Watson M."/>
            <person name="Adriaenssens E.M."/>
            <person name="Foster-Nyarko E."/>
            <person name="Jarju S."/>
            <person name="Secka A."/>
            <person name="Antonio M."/>
            <person name="Oren A."/>
            <person name="Chaudhuri R.R."/>
            <person name="La Ragione R."/>
            <person name="Hildebrand F."/>
            <person name="Pallen M.J."/>
        </authorList>
    </citation>
    <scope>NUCLEOTIDE SEQUENCE</scope>
    <source>
        <strain evidence="5">USASDec5-558</strain>
    </source>
</reference>
<evidence type="ECO:0000313" key="5">
    <source>
        <dbReference type="EMBL" id="HIX57839.1"/>
    </source>
</evidence>
<feature type="region of interest" description="Disordered" evidence="2">
    <location>
        <begin position="344"/>
        <end position="378"/>
    </location>
</feature>
<organism evidence="5 6">
    <name type="scientific">Candidatus Anaerobiospirillum pullistercoris</name>
    <dbReference type="NCBI Taxonomy" id="2838452"/>
    <lineage>
        <taxon>Bacteria</taxon>
        <taxon>Pseudomonadati</taxon>
        <taxon>Pseudomonadota</taxon>
        <taxon>Gammaproteobacteria</taxon>
        <taxon>Aeromonadales</taxon>
        <taxon>Succinivibrionaceae</taxon>
        <taxon>Anaerobiospirillum</taxon>
    </lineage>
</organism>
<dbReference type="SUPFAM" id="SSF46565">
    <property type="entry name" value="Chaperone J-domain"/>
    <property type="match status" value="1"/>
</dbReference>
<gene>
    <name evidence="5" type="ORF">H9850_10280</name>
</gene>
<evidence type="ECO:0000313" key="6">
    <source>
        <dbReference type="Proteomes" id="UP000886829"/>
    </source>
</evidence>
<protein>
    <submittedName>
        <fullName evidence="5">J domain-containing protein</fullName>
    </submittedName>
</protein>
<dbReference type="InterPro" id="IPR001623">
    <property type="entry name" value="DnaJ_domain"/>
</dbReference>
<evidence type="ECO:0000256" key="3">
    <source>
        <dbReference type="SAM" id="Phobius"/>
    </source>
</evidence>
<dbReference type="EMBL" id="DXEV01000204">
    <property type="protein sequence ID" value="HIX57839.1"/>
    <property type="molecule type" value="Genomic_DNA"/>
</dbReference>
<dbReference type="AlphaFoldDB" id="A0A9D1WET2"/>
<proteinExistence type="predicted"/>
<dbReference type="Pfam" id="PF00226">
    <property type="entry name" value="DnaJ"/>
    <property type="match status" value="1"/>
</dbReference>
<feature type="compositionally biased region" description="Polar residues" evidence="2">
    <location>
        <begin position="357"/>
        <end position="376"/>
    </location>
</feature>
<feature type="compositionally biased region" description="Basic and acidic residues" evidence="2">
    <location>
        <begin position="344"/>
        <end position="356"/>
    </location>
</feature>
<feature type="transmembrane region" description="Helical" evidence="3">
    <location>
        <begin position="34"/>
        <end position="52"/>
    </location>
</feature>
<accession>A0A9D1WET2</accession>
<dbReference type="CDD" id="cd06257">
    <property type="entry name" value="DnaJ"/>
    <property type="match status" value="1"/>
</dbReference>
<name>A0A9D1WET2_9GAMM</name>
<dbReference type="PROSITE" id="PS50076">
    <property type="entry name" value="DNAJ_2"/>
    <property type="match status" value="1"/>
</dbReference>
<comment type="caution">
    <text evidence="5">The sequence shown here is derived from an EMBL/GenBank/DDBJ whole genome shotgun (WGS) entry which is preliminary data.</text>
</comment>
<evidence type="ECO:0000256" key="2">
    <source>
        <dbReference type="SAM" id="MobiDB-lite"/>
    </source>
</evidence>
<evidence type="ECO:0000259" key="4">
    <source>
        <dbReference type="PROSITE" id="PS50076"/>
    </source>
</evidence>
<dbReference type="Proteomes" id="UP000886829">
    <property type="component" value="Unassembled WGS sequence"/>
</dbReference>
<reference evidence="5" key="2">
    <citation type="submission" date="2021-04" db="EMBL/GenBank/DDBJ databases">
        <authorList>
            <person name="Gilroy R."/>
        </authorList>
    </citation>
    <scope>NUCLEOTIDE SEQUENCE</scope>
    <source>
        <strain evidence="5">USASDec5-558</strain>
    </source>
</reference>
<dbReference type="Gene3D" id="1.10.287.110">
    <property type="entry name" value="DnaJ domain"/>
    <property type="match status" value="1"/>
</dbReference>
<dbReference type="InterPro" id="IPR036869">
    <property type="entry name" value="J_dom_sf"/>
</dbReference>